<feature type="transmembrane region" description="Helical" evidence="3">
    <location>
        <begin position="123"/>
        <end position="145"/>
    </location>
</feature>
<dbReference type="PANTHER" id="PTHR11360:SF177">
    <property type="entry name" value="RIBOFLAVIN TRANSPORTER MCH5"/>
    <property type="match status" value="1"/>
</dbReference>
<feature type="transmembrane region" description="Helical" evidence="3">
    <location>
        <begin position="450"/>
        <end position="470"/>
    </location>
</feature>
<dbReference type="RefSeq" id="XP_031852440.1">
    <property type="nucleotide sequence ID" value="XM_031996549.1"/>
</dbReference>
<dbReference type="InterPro" id="IPR011701">
    <property type="entry name" value="MFS"/>
</dbReference>
<dbReference type="InterPro" id="IPR036259">
    <property type="entry name" value="MFS_trans_sf"/>
</dbReference>
<dbReference type="Proteomes" id="UP000398389">
    <property type="component" value="Unassembled WGS sequence"/>
</dbReference>
<dbReference type="EMBL" id="CABVLU010000002">
    <property type="protein sequence ID" value="VVT48541.1"/>
    <property type="molecule type" value="Genomic_DNA"/>
</dbReference>
<feature type="transmembrane region" description="Helical" evidence="3">
    <location>
        <begin position="386"/>
        <end position="412"/>
    </location>
</feature>
<evidence type="ECO:0000256" key="1">
    <source>
        <dbReference type="ARBA" id="ARBA00004141"/>
    </source>
</evidence>
<feature type="transmembrane region" description="Helical" evidence="3">
    <location>
        <begin position="210"/>
        <end position="229"/>
    </location>
</feature>
<feature type="transmembrane region" description="Helical" evidence="3">
    <location>
        <begin position="151"/>
        <end position="172"/>
    </location>
</feature>
<dbReference type="PANTHER" id="PTHR11360">
    <property type="entry name" value="MONOCARBOXYLATE TRANSPORTER"/>
    <property type="match status" value="1"/>
</dbReference>
<evidence type="ECO:0000256" key="2">
    <source>
        <dbReference type="ARBA" id="ARBA00006727"/>
    </source>
</evidence>
<comment type="subcellular location">
    <subcellularLocation>
        <location evidence="1">Membrane</location>
        <topology evidence="1">Multi-pass membrane protein</topology>
    </subcellularLocation>
</comment>
<dbReference type="GO" id="GO:0022857">
    <property type="term" value="F:transmembrane transporter activity"/>
    <property type="evidence" value="ECO:0007669"/>
    <property type="project" value="InterPro"/>
</dbReference>
<dbReference type="InterPro" id="IPR050327">
    <property type="entry name" value="Proton-linked_MCT"/>
</dbReference>
<feature type="transmembrane region" description="Helical" evidence="3">
    <location>
        <begin position="330"/>
        <end position="352"/>
    </location>
</feature>
<dbReference type="InterPro" id="IPR020846">
    <property type="entry name" value="MFS_dom"/>
</dbReference>
<dbReference type="GeneID" id="43580649"/>
<feature type="transmembrane region" description="Helical" evidence="3">
    <location>
        <begin position="82"/>
        <end position="111"/>
    </location>
</feature>
<accession>A0A5E8BBF0</accession>
<name>A0A5E8BBF0_9ASCO</name>
<dbReference type="GO" id="GO:0016020">
    <property type="term" value="C:membrane"/>
    <property type="evidence" value="ECO:0007669"/>
    <property type="project" value="UniProtKB-SubCell"/>
</dbReference>
<comment type="similarity">
    <text evidence="2">Belongs to the major facilitator superfamily. Monocarboxylate porter (TC 2.A.1.13) family.</text>
</comment>
<keyword evidence="3" id="KW-0472">Membrane</keyword>
<proteinExistence type="inferred from homology"/>
<dbReference type="Gene3D" id="1.20.1250.20">
    <property type="entry name" value="MFS general substrate transporter like domains"/>
    <property type="match status" value="2"/>
</dbReference>
<gene>
    <name evidence="5" type="ORF">SAPINGB_P001829</name>
</gene>
<keyword evidence="6" id="KW-1185">Reference proteome</keyword>
<organism evidence="5 6">
    <name type="scientific">Magnusiomyces paraingens</name>
    <dbReference type="NCBI Taxonomy" id="2606893"/>
    <lineage>
        <taxon>Eukaryota</taxon>
        <taxon>Fungi</taxon>
        <taxon>Dikarya</taxon>
        <taxon>Ascomycota</taxon>
        <taxon>Saccharomycotina</taxon>
        <taxon>Dipodascomycetes</taxon>
        <taxon>Dipodascales</taxon>
        <taxon>Dipodascaceae</taxon>
        <taxon>Magnusiomyces</taxon>
    </lineage>
</organism>
<feature type="domain" description="Major facilitator superfamily (MFS) profile" evidence="4">
    <location>
        <begin position="81"/>
        <end position="475"/>
    </location>
</feature>
<dbReference type="GO" id="GO:0032218">
    <property type="term" value="P:riboflavin transport"/>
    <property type="evidence" value="ECO:0007669"/>
    <property type="project" value="TreeGrafter"/>
</dbReference>
<protein>
    <recommendedName>
        <fullName evidence="4">Major facilitator superfamily (MFS) profile domain-containing protein</fullName>
    </recommendedName>
</protein>
<evidence type="ECO:0000313" key="5">
    <source>
        <dbReference type="EMBL" id="VVT48541.1"/>
    </source>
</evidence>
<evidence type="ECO:0000313" key="6">
    <source>
        <dbReference type="Proteomes" id="UP000398389"/>
    </source>
</evidence>
<dbReference type="Pfam" id="PF07690">
    <property type="entry name" value="MFS_1"/>
    <property type="match status" value="1"/>
</dbReference>
<dbReference type="AlphaFoldDB" id="A0A5E8BBF0"/>
<reference evidence="5 6" key="1">
    <citation type="submission" date="2019-09" db="EMBL/GenBank/DDBJ databases">
        <authorList>
            <person name="Brejova B."/>
        </authorList>
    </citation>
    <scope>NUCLEOTIDE SEQUENCE [LARGE SCALE GENOMIC DNA]</scope>
</reference>
<feature type="transmembrane region" description="Helical" evidence="3">
    <location>
        <begin position="359"/>
        <end position="380"/>
    </location>
</feature>
<dbReference type="OrthoDB" id="6509908at2759"/>
<feature type="transmembrane region" description="Helical" evidence="3">
    <location>
        <begin position="179"/>
        <end position="204"/>
    </location>
</feature>
<feature type="transmembrane region" description="Helical" evidence="3">
    <location>
        <begin position="241"/>
        <end position="261"/>
    </location>
</feature>
<sequence>MSPELLEIPLEPLSLLAPVVTKIESSNSNQCTNDTLETAVASGVSFRTNPAEFTEAVIETSEENINEEEDEDEDYPEGGIEAWSVVLASFLGLFAVFGLCTSMGAVQAYVAVYQLSNKSESQISWIFSVFIFFIFLLASYVGPIYDAYGPYQLIITGTFLFTLGLITTSFCVEYYQFFLAFSVCTGIGGALLVTPIVSIIGQWFDKRRATAMALATVGGSVGGIVYPLMLRKLYSSIGYPWALRVLGFLCLGLLIFSLLLMKTRMTTPEDSRSIRETVTRAATNMFDYHQLQDLRFTGLAVANFLGEIGITNCQTFLTSYALAQNHTEGFSYSILAILNASGIAGRIITGFLADKLGRFNTVIASCAMSALTVFVVWLPFGATTAGLIAFALTHGFCNVGIVALAPACCGQICRTRDYGKRYGFMYFVASVTILIGVPISGALITNEKDYTNFIIFDGVVYIATTLALLYSRYAAVGFRWCKW</sequence>
<keyword evidence="3" id="KW-0812">Transmembrane</keyword>
<dbReference type="SUPFAM" id="SSF103473">
    <property type="entry name" value="MFS general substrate transporter"/>
    <property type="match status" value="1"/>
</dbReference>
<dbReference type="PROSITE" id="PS50850">
    <property type="entry name" value="MFS"/>
    <property type="match status" value="1"/>
</dbReference>
<keyword evidence="3" id="KW-1133">Transmembrane helix</keyword>
<evidence type="ECO:0000256" key="3">
    <source>
        <dbReference type="SAM" id="Phobius"/>
    </source>
</evidence>
<evidence type="ECO:0000259" key="4">
    <source>
        <dbReference type="PROSITE" id="PS50850"/>
    </source>
</evidence>
<feature type="transmembrane region" description="Helical" evidence="3">
    <location>
        <begin position="424"/>
        <end position="444"/>
    </location>
</feature>